<gene>
    <name evidence="1" type="ORF">R3Q16_02105</name>
</gene>
<dbReference type="RefSeq" id="WP_317540475.1">
    <property type="nucleotide sequence ID" value="NZ_JAWLKB010000001.1"/>
</dbReference>
<protein>
    <submittedName>
        <fullName evidence="1">Uncharacterized protein</fullName>
    </submittedName>
</protein>
<comment type="caution">
    <text evidence="1">The sequence shown here is derived from an EMBL/GenBank/DDBJ whole genome shotgun (WGS) entry which is preliminary data.</text>
</comment>
<dbReference type="EMBL" id="JAWLKB010000001">
    <property type="protein sequence ID" value="MDV6265377.1"/>
    <property type="molecule type" value="Genomic_DNA"/>
</dbReference>
<proteinExistence type="predicted"/>
<sequence length="81" mass="8981">MNDSIALVVPLEGIDSRSPLRSRAEVAVQAGLWGYPLAHRTESWPPTLQAQGAGHNYLHRFERLKTADEAAHRIAESVLNH</sequence>
<name>A0ABU4BMD3_RHOGO</name>
<evidence type="ECO:0000313" key="2">
    <source>
        <dbReference type="Proteomes" id="UP001185927"/>
    </source>
</evidence>
<dbReference type="Proteomes" id="UP001185927">
    <property type="component" value="Unassembled WGS sequence"/>
</dbReference>
<keyword evidence="2" id="KW-1185">Reference proteome</keyword>
<reference evidence="1 2" key="1">
    <citation type="submission" date="2023-10" db="EMBL/GenBank/DDBJ databases">
        <title>Development of a sustainable strategy for remediation of hydrocarbon-contaminated territories based on the waste exchange concept.</title>
        <authorList>
            <person name="Krivoruchko A."/>
        </authorList>
    </citation>
    <scope>NUCLEOTIDE SEQUENCE [LARGE SCALE GENOMIC DNA]</scope>
    <source>
        <strain evidence="1 2">IEGM 1203</strain>
    </source>
</reference>
<organism evidence="1 2">
    <name type="scientific">Rhodococcus globerulus</name>
    <dbReference type="NCBI Taxonomy" id="33008"/>
    <lineage>
        <taxon>Bacteria</taxon>
        <taxon>Bacillati</taxon>
        <taxon>Actinomycetota</taxon>
        <taxon>Actinomycetes</taxon>
        <taxon>Mycobacteriales</taxon>
        <taxon>Nocardiaceae</taxon>
        <taxon>Rhodococcus</taxon>
    </lineage>
</organism>
<accession>A0ABU4BMD3</accession>
<evidence type="ECO:0000313" key="1">
    <source>
        <dbReference type="EMBL" id="MDV6265377.1"/>
    </source>
</evidence>